<name>A0A6F8T6J0_9GAMM</name>
<dbReference type="RefSeq" id="WP_173237488.1">
    <property type="nucleotide sequence ID" value="NZ_AP022839.1"/>
</dbReference>
<dbReference type="EMBL" id="AP022839">
    <property type="protein sequence ID" value="BCA96069.1"/>
    <property type="molecule type" value="Genomic_DNA"/>
</dbReference>
<dbReference type="AlphaFoldDB" id="A0A6F8T6J0"/>
<feature type="transmembrane region" description="Helical" evidence="1">
    <location>
        <begin position="44"/>
        <end position="61"/>
    </location>
</feature>
<organism evidence="2 3">
    <name type="scientific">Legionella antarctica</name>
    <dbReference type="NCBI Taxonomy" id="2708020"/>
    <lineage>
        <taxon>Bacteria</taxon>
        <taxon>Pseudomonadati</taxon>
        <taxon>Pseudomonadota</taxon>
        <taxon>Gammaproteobacteria</taxon>
        <taxon>Legionellales</taxon>
        <taxon>Legionellaceae</taxon>
        <taxon>Legionella</taxon>
    </lineage>
</organism>
<accession>A0A6F8T6J0</accession>
<dbReference type="KEGG" id="lant:TUM19329_24300"/>
<keyword evidence="1" id="KW-1133">Transmembrane helix</keyword>
<sequence>MTAESYLESKLQKFSILDIALIKSVYFVSGLLICLLYPKLLSLGWWFYLILTVDLALICRTPS</sequence>
<evidence type="ECO:0000313" key="3">
    <source>
        <dbReference type="Proteomes" id="UP000502894"/>
    </source>
</evidence>
<reference evidence="2" key="1">
    <citation type="journal article" date="2020" name="Microbiol. Resour. Announc.">
        <title>Complete Genome Sequence of Novel Psychrotolerant Legionella Strain TUM19329, Isolated from Antarctic Lake Sediment.</title>
        <authorList>
            <person name="Shimada S."/>
            <person name="Nakai R."/>
            <person name="Aoki K."/>
            <person name="Shimoeda N."/>
            <person name="Ohno G."/>
            <person name="Miyazaki Y."/>
            <person name="Kudoh S."/>
            <person name="Imura S."/>
            <person name="Watanabe K."/>
            <person name="Ishii Y."/>
            <person name="Tateda K."/>
        </authorList>
    </citation>
    <scope>NUCLEOTIDE SEQUENCE [LARGE SCALE GENOMIC DNA]</scope>
    <source>
        <strain evidence="2">TUM19329</strain>
    </source>
</reference>
<proteinExistence type="predicted"/>
<keyword evidence="3" id="KW-1185">Reference proteome</keyword>
<dbReference type="Proteomes" id="UP000502894">
    <property type="component" value="Chromosome"/>
</dbReference>
<gene>
    <name evidence="2" type="ORF">TUM19329_24300</name>
</gene>
<feature type="transmembrane region" description="Helical" evidence="1">
    <location>
        <begin position="20"/>
        <end position="38"/>
    </location>
</feature>
<protein>
    <submittedName>
        <fullName evidence="2">Uncharacterized protein</fullName>
    </submittedName>
</protein>
<keyword evidence="1" id="KW-0812">Transmembrane</keyword>
<keyword evidence="1" id="KW-0472">Membrane</keyword>
<evidence type="ECO:0000313" key="2">
    <source>
        <dbReference type="EMBL" id="BCA96069.1"/>
    </source>
</evidence>
<evidence type="ECO:0000256" key="1">
    <source>
        <dbReference type="SAM" id="Phobius"/>
    </source>
</evidence>